<evidence type="ECO:0000256" key="1">
    <source>
        <dbReference type="SAM" id="Phobius"/>
    </source>
</evidence>
<name>B2IL10_BEII9</name>
<protein>
    <recommendedName>
        <fullName evidence="4">Transmembrane protein</fullName>
    </recommendedName>
</protein>
<dbReference type="HOGENOM" id="CLU_063844_1_0_5"/>
<feature type="transmembrane region" description="Helical" evidence="1">
    <location>
        <begin position="66"/>
        <end position="90"/>
    </location>
</feature>
<keyword evidence="1" id="KW-1133">Transmembrane helix</keyword>
<reference evidence="3" key="1">
    <citation type="submission" date="2008-03" db="EMBL/GenBank/DDBJ databases">
        <title>Complete sequence of chromosome of Beijerinckia indica subsp. indica ATCC 9039.</title>
        <authorList>
            <consortium name="US DOE Joint Genome Institute"/>
            <person name="Copeland A."/>
            <person name="Lucas S."/>
            <person name="Lapidus A."/>
            <person name="Glavina del Rio T."/>
            <person name="Dalin E."/>
            <person name="Tice H."/>
            <person name="Bruce D."/>
            <person name="Goodwin L."/>
            <person name="Pitluck S."/>
            <person name="LaButti K."/>
            <person name="Schmutz J."/>
            <person name="Larimer F."/>
            <person name="Land M."/>
            <person name="Hauser L."/>
            <person name="Kyrpides N."/>
            <person name="Mikhailova N."/>
            <person name="Dunfield P.F."/>
            <person name="Dedysh S.N."/>
            <person name="Liesack W."/>
            <person name="Saw J.H."/>
            <person name="Alam M."/>
            <person name="Chen Y."/>
            <person name="Murrell J.C."/>
            <person name="Richardson P."/>
        </authorList>
    </citation>
    <scope>NUCLEOTIDE SEQUENCE [LARGE SCALE GENOMIC DNA]</scope>
    <source>
        <strain evidence="3">ATCC 9039 / DSM 1715 / NCIMB 8712</strain>
    </source>
</reference>
<evidence type="ECO:0008006" key="4">
    <source>
        <dbReference type="Google" id="ProtNLM"/>
    </source>
</evidence>
<feature type="transmembrane region" description="Helical" evidence="1">
    <location>
        <begin position="231"/>
        <end position="254"/>
    </location>
</feature>
<dbReference type="EMBL" id="CP001016">
    <property type="protein sequence ID" value="ACB96550.1"/>
    <property type="molecule type" value="Genomic_DNA"/>
</dbReference>
<dbReference type="eggNOG" id="ENOG5032RAX">
    <property type="taxonomic scope" value="Bacteria"/>
</dbReference>
<dbReference type="Proteomes" id="UP000001695">
    <property type="component" value="Chromosome"/>
</dbReference>
<dbReference type="AlphaFoldDB" id="B2IL10"/>
<gene>
    <name evidence="2" type="ordered locus">Bind_2985</name>
</gene>
<sequence>MDDANLRPVAAVPMTEVLASSYIGWPAVIAGALVGTAIFVTLTAFGSAIGLAITSPYLGQGLSAKATVIAITIWTLWVVVSSYIASGYIAGRMRHMTPDVSIHESEIRDGAHGLIAWALTTLLVGMIVSTALSGIVREAQSKTPEQTDHSLYMADALLRGERLETPYNEGLRREVAAILQSGVYNGAVTASDRDYLVRLVTDRGLTPVDAQKRVDYAITDVRDTANAKRKVGILAAFLSAAASAIGAAAAWWAATIGGQHRKDYAGVSIFTRWR</sequence>
<dbReference type="STRING" id="395963.Bind_2985"/>
<evidence type="ECO:0000313" key="3">
    <source>
        <dbReference type="Proteomes" id="UP000001695"/>
    </source>
</evidence>
<keyword evidence="1" id="KW-0812">Transmembrane</keyword>
<reference evidence="2 3" key="2">
    <citation type="journal article" date="2010" name="J. Bacteriol.">
        <title>Complete genome sequence of Beijerinckia indica subsp. indica.</title>
        <authorList>
            <person name="Tamas I."/>
            <person name="Dedysh S.N."/>
            <person name="Liesack W."/>
            <person name="Stott M.B."/>
            <person name="Alam M."/>
            <person name="Murrell J.C."/>
            <person name="Dunfield P.F."/>
        </authorList>
    </citation>
    <scope>NUCLEOTIDE SEQUENCE [LARGE SCALE GENOMIC DNA]</scope>
    <source>
        <strain evidence="3">ATCC 9039 / DSM 1715 / NCIMB 8712</strain>
    </source>
</reference>
<feature type="transmembrane region" description="Helical" evidence="1">
    <location>
        <begin position="110"/>
        <end position="132"/>
    </location>
</feature>
<dbReference type="RefSeq" id="WP_012385899.1">
    <property type="nucleotide sequence ID" value="NC_010581.1"/>
</dbReference>
<dbReference type="OrthoDB" id="7032238at2"/>
<keyword evidence="1" id="KW-0472">Membrane</keyword>
<dbReference type="KEGG" id="bid:Bind_2985"/>
<evidence type="ECO:0000313" key="2">
    <source>
        <dbReference type="EMBL" id="ACB96550.1"/>
    </source>
</evidence>
<organism evidence="2 3">
    <name type="scientific">Beijerinckia indica subsp. indica (strain ATCC 9039 / DSM 1715 / NCIMB 8712)</name>
    <dbReference type="NCBI Taxonomy" id="395963"/>
    <lineage>
        <taxon>Bacteria</taxon>
        <taxon>Pseudomonadati</taxon>
        <taxon>Pseudomonadota</taxon>
        <taxon>Alphaproteobacteria</taxon>
        <taxon>Hyphomicrobiales</taxon>
        <taxon>Beijerinckiaceae</taxon>
        <taxon>Beijerinckia</taxon>
    </lineage>
</organism>
<accession>B2IL10</accession>
<keyword evidence="3" id="KW-1185">Reference proteome</keyword>
<proteinExistence type="predicted"/>
<feature type="transmembrane region" description="Helical" evidence="1">
    <location>
        <begin position="23"/>
        <end position="54"/>
    </location>
</feature>